<dbReference type="Gene3D" id="3.40.50.300">
    <property type="entry name" value="P-loop containing nucleotide triphosphate hydrolases"/>
    <property type="match status" value="1"/>
</dbReference>
<organism evidence="2 3">
    <name type="scientific">Phormidesmis priestleyi</name>
    <dbReference type="NCBI Taxonomy" id="268141"/>
    <lineage>
        <taxon>Bacteria</taxon>
        <taxon>Bacillati</taxon>
        <taxon>Cyanobacteriota</taxon>
        <taxon>Cyanophyceae</taxon>
        <taxon>Leptolyngbyales</taxon>
        <taxon>Leptolyngbyaceae</taxon>
        <taxon>Phormidesmis</taxon>
    </lineage>
</organism>
<reference evidence="2 3" key="2">
    <citation type="submission" date="2018-06" db="EMBL/GenBank/DDBJ databases">
        <title>Metagenomic assembly of (sub)arctic Cyanobacteria and their associated microbiome from non-axenic cultures.</title>
        <authorList>
            <person name="Baurain D."/>
        </authorList>
    </citation>
    <scope>NUCLEOTIDE SEQUENCE [LARGE SCALE GENOMIC DNA]</scope>
    <source>
        <strain evidence="2">ULC027bin1</strain>
    </source>
</reference>
<reference evidence="3" key="1">
    <citation type="submission" date="2018-04" db="EMBL/GenBank/DDBJ databases">
        <authorList>
            <person name="Cornet L."/>
        </authorList>
    </citation>
    <scope>NUCLEOTIDE SEQUENCE [LARGE SCALE GENOMIC DNA]</scope>
</reference>
<evidence type="ECO:0000313" key="2">
    <source>
        <dbReference type="EMBL" id="PZO52445.1"/>
    </source>
</evidence>
<dbReference type="EMBL" id="QBMP01000147">
    <property type="protein sequence ID" value="PZO52445.1"/>
    <property type="molecule type" value="Genomic_DNA"/>
</dbReference>
<dbReference type="InterPro" id="IPR027417">
    <property type="entry name" value="P-loop_NTPase"/>
</dbReference>
<sequence length="271" mass="29731">MGSVWALFNMSGGVGKSTLTQNLGYHLASDYGAKVLLLDFDPQASLTTFMGKSPTSFSETIANSMLDLSLPLPLVDEFEWCTLAPTNIYLAQCEIKLGGVMQKETRLKQVLDKVSGDYDIILIDCPPSLGQLAINCLAAADNLLIPIQTEYKSVEATINLLQMTFEITQQINPHLKVFGVVPTMFDSRVNSHKEAIEMITEVFEKLKANPLFKDTTIFDPVPRGIDFATATRKHLPLGLHRKNHPALEVLSNIAGSINQTIAPKEEAVING</sequence>
<protein>
    <submittedName>
        <fullName evidence="2">Chromosome partitioning protein ParA</fullName>
    </submittedName>
</protein>
<dbReference type="Proteomes" id="UP000249794">
    <property type="component" value="Unassembled WGS sequence"/>
</dbReference>
<dbReference type="InterPro" id="IPR050678">
    <property type="entry name" value="DNA_Partitioning_ATPase"/>
</dbReference>
<proteinExistence type="predicted"/>
<feature type="domain" description="AAA" evidence="1">
    <location>
        <begin position="4"/>
        <end position="177"/>
    </location>
</feature>
<evidence type="ECO:0000259" key="1">
    <source>
        <dbReference type="Pfam" id="PF13614"/>
    </source>
</evidence>
<accession>A0A2W4Z296</accession>
<dbReference type="Pfam" id="PF13614">
    <property type="entry name" value="AAA_31"/>
    <property type="match status" value="1"/>
</dbReference>
<dbReference type="SUPFAM" id="SSF52540">
    <property type="entry name" value="P-loop containing nucleoside triphosphate hydrolases"/>
    <property type="match status" value="1"/>
</dbReference>
<dbReference type="PANTHER" id="PTHR13696">
    <property type="entry name" value="P-LOOP CONTAINING NUCLEOSIDE TRIPHOSPHATE HYDROLASE"/>
    <property type="match status" value="1"/>
</dbReference>
<name>A0A2W4Z296_9CYAN</name>
<gene>
    <name evidence="2" type="ORF">DCF15_13700</name>
</gene>
<evidence type="ECO:0000313" key="3">
    <source>
        <dbReference type="Proteomes" id="UP000249794"/>
    </source>
</evidence>
<dbReference type="InterPro" id="IPR025669">
    <property type="entry name" value="AAA_dom"/>
</dbReference>
<dbReference type="CDD" id="cd02042">
    <property type="entry name" value="ParAB_family"/>
    <property type="match status" value="1"/>
</dbReference>
<dbReference type="PANTHER" id="PTHR13696:SF52">
    <property type="entry name" value="PARA FAMILY PROTEIN CT_582"/>
    <property type="match status" value="1"/>
</dbReference>
<comment type="caution">
    <text evidence="2">The sequence shown here is derived from an EMBL/GenBank/DDBJ whole genome shotgun (WGS) entry which is preliminary data.</text>
</comment>
<dbReference type="AlphaFoldDB" id="A0A2W4Z296"/>